<evidence type="ECO:0000313" key="2">
    <source>
        <dbReference type="Proteomes" id="UP000564033"/>
    </source>
</evidence>
<sequence length="64" mass="7370">MGRKPRNHRQRWTKRDINQIGVLARKGVDTDHIAKKLGRTSYAVQTKASVENISLMPKDKKNVK</sequence>
<protein>
    <submittedName>
        <fullName evidence="1">Uncharacterized protein</fullName>
    </submittedName>
</protein>
<gene>
    <name evidence="1" type="ORF">GX888_03060</name>
</gene>
<accession>A0A847VDW4</accession>
<dbReference type="AlphaFoldDB" id="A0A847VDW4"/>
<dbReference type="EMBL" id="JAAZIL010000078">
    <property type="protein sequence ID" value="NLZ24694.1"/>
    <property type="molecule type" value="Genomic_DNA"/>
</dbReference>
<proteinExistence type="predicted"/>
<evidence type="ECO:0000313" key="1">
    <source>
        <dbReference type="EMBL" id="NLZ24694.1"/>
    </source>
</evidence>
<organism evidence="1 2">
    <name type="scientific">Candidatus Dojkabacteria bacterium</name>
    <dbReference type="NCBI Taxonomy" id="2099670"/>
    <lineage>
        <taxon>Bacteria</taxon>
        <taxon>Candidatus Dojkabacteria</taxon>
    </lineage>
</organism>
<dbReference type="Proteomes" id="UP000564033">
    <property type="component" value="Unassembled WGS sequence"/>
</dbReference>
<comment type="caution">
    <text evidence="1">The sequence shown here is derived from an EMBL/GenBank/DDBJ whole genome shotgun (WGS) entry which is preliminary data.</text>
</comment>
<reference evidence="1 2" key="1">
    <citation type="journal article" date="2020" name="Biotechnol. Biofuels">
        <title>New insights from the biogas microbiome by comprehensive genome-resolved metagenomics of nearly 1600 species originating from multiple anaerobic digesters.</title>
        <authorList>
            <person name="Campanaro S."/>
            <person name="Treu L."/>
            <person name="Rodriguez-R L.M."/>
            <person name="Kovalovszki A."/>
            <person name="Ziels R.M."/>
            <person name="Maus I."/>
            <person name="Zhu X."/>
            <person name="Kougias P.G."/>
            <person name="Basile A."/>
            <person name="Luo G."/>
            <person name="Schluter A."/>
            <person name="Konstantinidis K.T."/>
            <person name="Angelidaki I."/>
        </authorList>
    </citation>
    <scope>NUCLEOTIDE SEQUENCE [LARGE SCALE GENOMIC DNA]</scope>
    <source>
        <strain evidence="1">AS19jrsBPTG_9</strain>
    </source>
</reference>
<name>A0A847VDW4_9BACT</name>